<dbReference type="RefSeq" id="WP_191880827.1">
    <property type="nucleotide sequence ID" value="NZ_CBDRAI010000034.1"/>
</dbReference>
<reference evidence="1" key="1">
    <citation type="submission" date="2022-10" db="EMBL/GenBank/DDBJ databases">
        <title>The complete genomes of actinobacterial strains from the NBC collection.</title>
        <authorList>
            <person name="Joergensen T.S."/>
            <person name="Alvarez Arevalo M."/>
            <person name="Sterndorff E.B."/>
            <person name="Faurdal D."/>
            <person name="Vuksanovic O."/>
            <person name="Mourched A.-S."/>
            <person name="Charusanti P."/>
            <person name="Shaw S."/>
            <person name="Blin K."/>
            <person name="Weber T."/>
        </authorList>
    </citation>
    <scope>NUCLEOTIDE SEQUENCE [LARGE SCALE GENOMIC DNA]</scope>
    <source>
        <strain evidence="1">NBC 01686</strain>
    </source>
</reference>
<organism evidence="1">
    <name type="scientific">Streptomyces althioticus</name>
    <dbReference type="NCBI Taxonomy" id="83380"/>
    <lineage>
        <taxon>Bacteria</taxon>
        <taxon>Bacillati</taxon>
        <taxon>Actinomycetota</taxon>
        <taxon>Actinomycetes</taxon>
        <taxon>Kitasatosporales</taxon>
        <taxon>Streptomycetaceae</taxon>
        <taxon>Streptomyces</taxon>
        <taxon>Streptomyces althioticus group</taxon>
    </lineage>
</organism>
<protein>
    <recommendedName>
        <fullName evidence="2">YecA family protein</fullName>
    </recommendedName>
</protein>
<name>A0ABZ1YB96_9ACTN</name>
<sequence length="204" mass="22447">MEAVEVSHETLTRLLADTTTETALVSGAMCLYRVLPILRWDVSSEPSETVAGLGEWDPENLPGRLRGLLEGLRDNLDDERFADNPEKIGELHSMASEMVLRFLEGNGEEEAAEWSDWCSTLSLDIHQQLDELLDESNERSAAVFIPAGTAPELTHLESLELSDQIRTLLGLASFDPVAQGNVLAIAESGNRRTREAIARLTSSM</sequence>
<evidence type="ECO:0000313" key="1">
    <source>
        <dbReference type="EMBL" id="WUU55927.1"/>
    </source>
</evidence>
<dbReference type="EMBL" id="CP109207">
    <property type="protein sequence ID" value="WUU55927.1"/>
    <property type="molecule type" value="Genomic_DNA"/>
</dbReference>
<gene>
    <name evidence="1" type="ORF">OIE82_23510</name>
</gene>
<accession>A0ABZ1YB96</accession>
<evidence type="ECO:0008006" key="2">
    <source>
        <dbReference type="Google" id="ProtNLM"/>
    </source>
</evidence>
<proteinExistence type="predicted"/>